<feature type="non-terminal residue" evidence="1">
    <location>
        <position position="38"/>
    </location>
</feature>
<accession>E2BFU0</accession>
<proteinExistence type="predicted"/>
<name>E2BFU0_HARSA</name>
<sequence length="38" mass="4600">ADFKRDRTSCQDEHRRDRSNEVITPEMVKKIHKMVLDD</sequence>
<dbReference type="InParanoid" id="E2BFU0"/>
<dbReference type="Proteomes" id="UP000008237">
    <property type="component" value="Unassembled WGS sequence"/>
</dbReference>
<reference evidence="1 2" key="1">
    <citation type="journal article" date="2010" name="Science">
        <title>Genomic comparison of the ants Camponotus floridanus and Harpegnathos saltator.</title>
        <authorList>
            <person name="Bonasio R."/>
            <person name="Zhang G."/>
            <person name="Ye C."/>
            <person name="Mutti N.S."/>
            <person name="Fang X."/>
            <person name="Qin N."/>
            <person name="Donahue G."/>
            <person name="Yang P."/>
            <person name="Li Q."/>
            <person name="Li C."/>
            <person name="Zhang P."/>
            <person name="Huang Z."/>
            <person name="Berger S.L."/>
            <person name="Reinberg D."/>
            <person name="Wang J."/>
            <person name="Liebig J."/>
        </authorList>
    </citation>
    <scope>NUCLEOTIDE SEQUENCE [LARGE SCALE GENOMIC DNA]</scope>
    <source>
        <strain evidence="1 2">R22 G/1</strain>
    </source>
</reference>
<evidence type="ECO:0000313" key="1">
    <source>
        <dbReference type="EMBL" id="EFN85478.1"/>
    </source>
</evidence>
<keyword evidence="2" id="KW-1185">Reference proteome</keyword>
<evidence type="ECO:0000313" key="2">
    <source>
        <dbReference type="Proteomes" id="UP000008237"/>
    </source>
</evidence>
<protein>
    <recommendedName>
        <fullName evidence="3">Histone-lysine N-methyltransferase SETMAR</fullName>
    </recommendedName>
</protein>
<feature type="non-terminal residue" evidence="1">
    <location>
        <position position="1"/>
    </location>
</feature>
<gene>
    <name evidence="1" type="ORF">EAI_14823</name>
</gene>
<organism evidence="2">
    <name type="scientific">Harpegnathos saltator</name>
    <name type="common">Jerdon's jumping ant</name>
    <dbReference type="NCBI Taxonomy" id="610380"/>
    <lineage>
        <taxon>Eukaryota</taxon>
        <taxon>Metazoa</taxon>
        <taxon>Ecdysozoa</taxon>
        <taxon>Arthropoda</taxon>
        <taxon>Hexapoda</taxon>
        <taxon>Insecta</taxon>
        <taxon>Pterygota</taxon>
        <taxon>Neoptera</taxon>
        <taxon>Endopterygota</taxon>
        <taxon>Hymenoptera</taxon>
        <taxon>Apocrita</taxon>
        <taxon>Aculeata</taxon>
        <taxon>Formicoidea</taxon>
        <taxon>Formicidae</taxon>
        <taxon>Ponerinae</taxon>
        <taxon>Ponerini</taxon>
        <taxon>Harpegnathos</taxon>
    </lineage>
</organism>
<dbReference type="AlphaFoldDB" id="E2BFU0"/>
<evidence type="ECO:0008006" key="3">
    <source>
        <dbReference type="Google" id="ProtNLM"/>
    </source>
</evidence>
<dbReference type="EMBL" id="GL448039">
    <property type="protein sequence ID" value="EFN85478.1"/>
    <property type="molecule type" value="Genomic_DNA"/>
</dbReference>